<dbReference type="InterPro" id="IPR036388">
    <property type="entry name" value="WH-like_DNA-bd_sf"/>
</dbReference>
<dbReference type="InterPro" id="IPR036390">
    <property type="entry name" value="WH_DNA-bd_sf"/>
</dbReference>
<accession>W1Q634</accession>
<dbReference type="HOGENOM" id="CLU_083287_29_0_9"/>
<dbReference type="Proteomes" id="UP000019050">
    <property type="component" value="Unassembled WGS sequence"/>
</dbReference>
<dbReference type="GO" id="GO:0003700">
    <property type="term" value="F:DNA-binding transcription factor activity"/>
    <property type="evidence" value="ECO:0007669"/>
    <property type="project" value="InterPro"/>
</dbReference>
<dbReference type="eggNOG" id="COG1846">
    <property type="taxonomic scope" value="Bacteria"/>
</dbReference>
<dbReference type="PANTHER" id="PTHR33164:SF99">
    <property type="entry name" value="MARR FAMILY REGULATORY PROTEIN"/>
    <property type="match status" value="1"/>
</dbReference>
<reference evidence="2" key="1">
    <citation type="submission" date="2013-06" db="EMBL/GenBank/DDBJ databases">
        <authorList>
            <person name="Weinstock G."/>
            <person name="Sodergren E."/>
            <person name="Clifton S."/>
            <person name="Fulton L."/>
            <person name="Fulton B."/>
            <person name="Courtney L."/>
            <person name="Fronick C."/>
            <person name="Harrison M."/>
            <person name="Strong C."/>
            <person name="Farmer C."/>
            <person name="Delahaunty K."/>
            <person name="Markovic C."/>
            <person name="Hall O."/>
            <person name="Minx P."/>
            <person name="Tomlinson C."/>
            <person name="Mitreva M."/>
            <person name="Nelson J."/>
            <person name="Hou S."/>
            <person name="Wollam A."/>
            <person name="Pepin K.H."/>
            <person name="Johnson M."/>
            <person name="Bhonagiri V."/>
            <person name="Nash W.E."/>
            <person name="Warren W."/>
            <person name="Chinwalla A."/>
            <person name="Mardis E.R."/>
            <person name="Wilson R.K."/>
        </authorList>
    </citation>
    <scope>NUCLEOTIDE SEQUENCE [LARGE SCALE GENOMIC DNA]</scope>
    <source>
        <strain evidence="2">ATCC 49176</strain>
    </source>
</reference>
<dbReference type="STRING" id="592010.GCWU000182_001068"/>
<dbReference type="GO" id="GO:0006950">
    <property type="term" value="P:response to stress"/>
    <property type="evidence" value="ECO:0007669"/>
    <property type="project" value="TreeGrafter"/>
</dbReference>
<dbReference type="SMART" id="SM00347">
    <property type="entry name" value="HTH_MARR"/>
    <property type="match status" value="1"/>
</dbReference>
<sequence length="160" mass="18421">MITIDGGMPMEGCIHDTVVFSHRLKNQAQNLAKEAGMDWLAGPQGRVVTYLFHHQERPVTMMEVAEKMKISKPVASQLFKRMEKNQLIDIKPDPRDKRRKYVTLTEQGLVKQAQVGHFLTTIHDQLLEGLSEQDLAVFHRVIRQLTQNLEHIQYKGVDHV</sequence>
<dbReference type="SUPFAM" id="SSF46785">
    <property type="entry name" value="Winged helix' DNA-binding domain"/>
    <property type="match status" value="1"/>
</dbReference>
<feature type="domain" description="HTH marR-type" evidence="1">
    <location>
        <begin position="1"/>
        <end position="147"/>
    </location>
</feature>
<dbReference type="InterPro" id="IPR039422">
    <property type="entry name" value="MarR/SlyA-like"/>
</dbReference>
<protein>
    <submittedName>
        <fullName evidence="2">Transcriptional regulator, MarR family</fullName>
    </submittedName>
</protein>
<comment type="caution">
    <text evidence="2">The sequence shown here is derived from an EMBL/GenBank/DDBJ whole genome shotgun (WGS) entry which is preliminary data.</text>
</comment>
<keyword evidence="3" id="KW-1185">Reference proteome</keyword>
<dbReference type="AlphaFoldDB" id="W1Q634"/>
<dbReference type="InterPro" id="IPR000835">
    <property type="entry name" value="HTH_MarR-typ"/>
</dbReference>
<dbReference type="EMBL" id="ACIN03000007">
    <property type="protein sequence ID" value="ESK65594.1"/>
    <property type="molecule type" value="Genomic_DNA"/>
</dbReference>
<dbReference type="Gene3D" id="1.10.10.10">
    <property type="entry name" value="Winged helix-like DNA-binding domain superfamily/Winged helix DNA-binding domain"/>
    <property type="match status" value="1"/>
</dbReference>
<proteinExistence type="predicted"/>
<gene>
    <name evidence="2" type="ORF">GCWU000182_001068</name>
</gene>
<dbReference type="PANTHER" id="PTHR33164">
    <property type="entry name" value="TRANSCRIPTIONAL REGULATOR, MARR FAMILY"/>
    <property type="match status" value="1"/>
</dbReference>
<dbReference type="OrthoDB" id="384891at2"/>
<dbReference type="PROSITE" id="PS50995">
    <property type="entry name" value="HTH_MARR_2"/>
    <property type="match status" value="1"/>
</dbReference>
<dbReference type="Pfam" id="PF12802">
    <property type="entry name" value="MarR_2"/>
    <property type="match status" value="1"/>
</dbReference>
<evidence type="ECO:0000313" key="3">
    <source>
        <dbReference type="Proteomes" id="UP000019050"/>
    </source>
</evidence>
<name>W1Q634_ABIDE</name>
<organism evidence="2 3">
    <name type="scientific">Abiotrophia defectiva ATCC 49176</name>
    <dbReference type="NCBI Taxonomy" id="592010"/>
    <lineage>
        <taxon>Bacteria</taxon>
        <taxon>Bacillati</taxon>
        <taxon>Bacillota</taxon>
        <taxon>Bacilli</taxon>
        <taxon>Lactobacillales</taxon>
        <taxon>Aerococcaceae</taxon>
        <taxon>Abiotrophia</taxon>
    </lineage>
</organism>
<evidence type="ECO:0000259" key="1">
    <source>
        <dbReference type="PROSITE" id="PS50995"/>
    </source>
</evidence>
<evidence type="ECO:0000313" key="2">
    <source>
        <dbReference type="EMBL" id="ESK65594.1"/>
    </source>
</evidence>
<dbReference type="PRINTS" id="PR00598">
    <property type="entry name" value="HTHMARR"/>
</dbReference>